<dbReference type="KEGG" id="pacp:FAZ97_34125"/>
<proteinExistence type="predicted"/>
<organism evidence="1 2">
    <name type="scientific">Paraburkholderia acidiphila</name>
    <dbReference type="NCBI Taxonomy" id="2571747"/>
    <lineage>
        <taxon>Bacteria</taxon>
        <taxon>Pseudomonadati</taxon>
        <taxon>Pseudomonadota</taxon>
        <taxon>Betaproteobacteria</taxon>
        <taxon>Burkholderiales</taxon>
        <taxon>Burkholderiaceae</taxon>
        <taxon>Paraburkholderia</taxon>
    </lineage>
</organism>
<dbReference type="Proteomes" id="UP000434209">
    <property type="component" value="Chromosome 4"/>
</dbReference>
<dbReference type="EMBL" id="CP046912">
    <property type="protein sequence ID" value="QGZ59967.1"/>
    <property type="molecule type" value="Genomic_DNA"/>
</dbReference>
<evidence type="ECO:0000313" key="2">
    <source>
        <dbReference type="Proteomes" id="UP000434209"/>
    </source>
</evidence>
<gene>
    <name evidence="1" type="ORF">FAZ97_34125</name>
</gene>
<keyword evidence="2" id="KW-1185">Reference proteome</keyword>
<sequence length="94" mass="10435">MQSDRAAIPYYLVLRAGCAPYVLNANRQVLRREASLLLRAFARARGAPTSIAGDAWNDFSGLESISILERMDVRAYALVQGVESEHQLWLLSAL</sequence>
<dbReference type="RefSeq" id="WP_158763142.1">
    <property type="nucleotide sequence ID" value="NZ_CP046912.1"/>
</dbReference>
<reference evidence="1 2" key="1">
    <citation type="submission" date="2019-12" db="EMBL/GenBank/DDBJ databases">
        <title>Paraburkholderia acidiphila 7Q-K02 sp. nov and Paraburkholderia acidisoli DHF22 sp. nov., two strains isolated from forest soil.</title>
        <authorList>
            <person name="Gao Z."/>
            <person name="Qiu L."/>
        </authorList>
    </citation>
    <scope>NUCLEOTIDE SEQUENCE [LARGE SCALE GENOMIC DNA]</scope>
    <source>
        <strain evidence="1 2">7Q-K02</strain>
    </source>
</reference>
<accession>A0A7Z2GDR2</accession>
<dbReference type="AlphaFoldDB" id="A0A7Z2GDR2"/>
<evidence type="ECO:0000313" key="1">
    <source>
        <dbReference type="EMBL" id="QGZ59967.1"/>
    </source>
</evidence>
<protein>
    <submittedName>
        <fullName evidence="1">Uncharacterized protein</fullName>
    </submittedName>
</protein>
<name>A0A7Z2GDR2_9BURK</name>
<dbReference type="OrthoDB" id="9007594at2"/>